<comment type="similarity">
    <text evidence="2">Belongs to the glycosyltransferase 47 family.</text>
</comment>
<evidence type="ECO:0000313" key="6">
    <source>
        <dbReference type="EMBL" id="KAK9804670.1"/>
    </source>
</evidence>
<keyword evidence="7" id="KW-1185">Reference proteome</keyword>
<evidence type="ECO:0000313" key="7">
    <source>
        <dbReference type="Proteomes" id="UP001465755"/>
    </source>
</evidence>
<dbReference type="GO" id="GO:0000139">
    <property type="term" value="C:Golgi membrane"/>
    <property type="evidence" value="ECO:0007669"/>
    <property type="project" value="UniProtKB-SubCell"/>
</dbReference>
<feature type="signal peptide" evidence="4">
    <location>
        <begin position="1"/>
        <end position="21"/>
    </location>
</feature>
<gene>
    <name evidence="6" type="ORF">WJX73_007991</name>
</gene>
<feature type="chain" id="PRO_5043553498" description="Exostosin GT47 domain-containing protein" evidence="4">
    <location>
        <begin position="22"/>
        <end position="383"/>
    </location>
</feature>
<dbReference type="InterPro" id="IPR004263">
    <property type="entry name" value="Exostosin"/>
</dbReference>
<name>A0AAW1P2Z7_9CHLO</name>
<reference evidence="6 7" key="1">
    <citation type="journal article" date="2024" name="Nat. Commun.">
        <title>Phylogenomics reveals the evolutionary origins of lichenization in chlorophyte algae.</title>
        <authorList>
            <person name="Puginier C."/>
            <person name="Libourel C."/>
            <person name="Otte J."/>
            <person name="Skaloud P."/>
            <person name="Haon M."/>
            <person name="Grisel S."/>
            <person name="Petersen M."/>
            <person name="Berrin J.G."/>
            <person name="Delaux P.M."/>
            <person name="Dal Grande F."/>
            <person name="Keller J."/>
        </authorList>
    </citation>
    <scope>NUCLEOTIDE SEQUENCE [LARGE SCALE GENOMIC DNA]</scope>
    <source>
        <strain evidence="6 7">SAG 2036</strain>
    </source>
</reference>
<dbReference type="Pfam" id="PF03016">
    <property type="entry name" value="Exostosin_GT47"/>
    <property type="match status" value="1"/>
</dbReference>
<evidence type="ECO:0000256" key="2">
    <source>
        <dbReference type="ARBA" id="ARBA00010271"/>
    </source>
</evidence>
<dbReference type="Proteomes" id="UP001465755">
    <property type="component" value="Unassembled WGS sequence"/>
</dbReference>
<organism evidence="6 7">
    <name type="scientific">Symbiochloris irregularis</name>
    <dbReference type="NCBI Taxonomy" id="706552"/>
    <lineage>
        <taxon>Eukaryota</taxon>
        <taxon>Viridiplantae</taxon>
        <taxon>Chlorophyta</taxon>
        <taxon>core chlorophytes</taxon>
        <taxon>Trebouxiophyceae</taxon>
        <taxon>Trebouxiales</taxon>
        <taxon>Trebouxiaceae</taxon>
        <taxon>Symbiochloris</taxon>
    </lineage>
</organism>
<evidence type="ECO:0000256" key="1">
    <source>
        <dbReference type="ARBA" id="ARBA00004323"/>
    </source>
</evidence>
<dbReference type="EMBL" id="JALJOQ010000048">
    <property type="protein sequence ID" value="KAK9804670.1"/>
    <property type="molecule type" value="Genomic_DNA"/>
</dbReference>
<accession>A0AAW1P2Z7</accession>
<comment type="subcellular location">
    <subcellularLocation>
        <location evidence="1">Golgi apparatus membrane</location>
        <topology evidence="1">Single-pass type II membrane protein</topology>
    </subcellularLocation>
</comment>
<keyword evidence="4" id="KW-0732">Signal</keyword>
<evidence type="ECO:0000256" key="4">
    <source>
        <dbReference type="SAM" id="SignalP"/>
    </source>
</evidence>
<dbReference type="AlphaFoldDB" id="A0AAW1P2Z7"/>
<dbReference type="GO" id="GO:0016757">
    <property type="term" value="F:glycosyltransferase activity"/>
    <property type="evidence" value="ECO:0007669"/>
    <property type="project" value="InterPro"/>
</dbReference>
<feature type="domain" description="Exostosin GT47" evidence="5">
    <location>
        <begin position="35"/>
        <end position="330"/>
    </location>
</feature>
<comment type="caution">
    <text evidence="6">The sequence shown here is derived from an EMBL/GenBank/DDBJ whole genome shotgun (WGS) entry which is preliminary data.</text>
</comment>
<evidence type="ECO:0000256" key="3">
    <source>
        <dbReference type="ARBA" id="ARBA00023034"/>
    </source>
</evidence>
<proteinExistence type="inferred from homology"/>
<evidence type="ECO:0000259" key="5">
    <source>
        <dbReference type="Pfam" id="PF03016"/>
    </source>
</evidence>
<sequence>MAEALMGAVLLSISLLTAAAAATDVPWFYMYEGPEHDWLKNCSLTSEQDVAEYKVSQDGVSVHFLDAARTHPHRATHSDDPRIKLYIIPALIGLAARMHGCNGHTMDQMLEITGAAVLKSPAYHKRKGQDHFVIAFDWLAEQHDYKGSFQQLMKTVTVGGMETWAHSPGFCRVALPYNAHYNAKSSSDTTKPLFDYFFMGGAAEDRIGYHTRIRGAKVLGESDFNRAVVITEHPGVEKLFPETCNFDKCIRRRQCGPCRAPFDSELYQNLLSQSRYSMVFHGDTPTSGRLYDAIGSGVVPLLVSQGLWRLGLPFSGTVSWPDMTVGLPHNYSWTDLWSISNMPEHAYQLKVQAVKLHQQDLLWNHHDSRVFNNTLIHASKYCM</sequence>
<keyword evidence="3" id="KW-0333">Golgi apparatus</keyword>
<dbReference type="PANTHER" id="PTHR11062">
    <property type="entry name" value="EXOSTOSIN HEPARAN SULFATE GLYCOSYLTRANSFERASE -RELATED"/>
    <property type="match status" value="1"/>
</dbReference>
<protein>
    <recommendedName>
        <fullName evidence="5">Exostosin GT47 domain-containing protein</fullName>
    </recommendedName>
</protein>
<dbReference type="InterPro" id="IPR040911">
    <property type="entry name" value="Exostosin_GT47"/>
</dbReference>